<dbReference type="AlphaFoldDB" id="A0A0C2D1B9"/>
<gene>
    <name evidence="8" type="ORF">ANCDUO_06560</name>
</gene>
<evidence type="ECO:0000256" key="5">
    <source>
        <dbReference type="PROSITE-ProRule" id="PRU00810"/>
    </source>
</evidence>
<dbReference type="InterPro" id="IPR036600">
    <property type="entry name" value="PAH_sf"/>
</dbReference>
<dbReference type="EMBL" id="KN728859">
    <property type="protein sequence ID" value="KIH63143.1"/>
    <property type="molecule type" value="Genomic_DNA"/>
</dbReference>
<dbReference type="GO" id="GO:0003714">
    <property type="term" value="F:transcription corepressor activity"/>
    <property type="evidence" value="ECO:0007669"/>
    <property type="project" value="InterPro"/>
</dbReference>
<dbReference type="PROSITE" id="PS51477">
    <property type="entry name" value="PAH"/>
    <property type="match status" value="2"/>
</dbReference>
<dbReference type="PANTHER" id="PTHR12346">
    <property type="entry name" value="SIN3B-RELATED"/>
    <property type="match status" value="1"/>
</dbReference>
<evidence type="ECO:0000313" key="8">
    <source>
        <dbReference type="EMBL" id="KIH63143.1"/>
    </source>
</evidence>
<sequence length="1167" mass="132705">MEQDLTCNVEVKNLWKKKMYNSCGGAGSGGSVYDQYDINSQGVNQNRVKVEDALSYLDQVKTQFADQPNVYTQFLDIMKDFKSQAIDTPGVITRVSRLFHGRSALIMGFNTFLPPGFEVRVIGSRITITEPNGNTQVIMNSPEPERVVEQEKEKDREETSLSSTRQLAEQSAESVQGTPTPAAIASSPSVVTTPILNHSSQDINEAIGYVNRIKARFANKPVVYKKFLDILHSYQRTVDQQARTPQTEKVVLDEVTALFGEEPDLLEEFRHFLPGVHGLRGSSDVPWDNSEQKEVQAEIIISSDSDEAPIREEISDSEPEQGARPKRKRRVKAVASTARPVTRSSNSSIWKRDVDIKEVAMSASVEDIVYFDKIRRSLDERKHDTFLRALNLYSASIISGSELLTMLENVFGNQAHLLDGLRRILGVEDDSNNASSTAGTIEQRFSSDLAHQIDYSSCKQLGVSYRSLPDSFKRPVCSGRTPLCYEVLNDTWVSFPSWSSEDSTHVSSKKTQYEEFIYRTEDERFELDIIIDVNKYAIESLELVRRRMERMTPAELDKFRLDEKLGGSSPSLMLRAIKRIYGEHASKITEGIKRNPSMTIPKVLDRMRDKEKEWREAQVAMNRIWREQNEKHMMRSLDHQSNALRNSDSKWIKAKALLHHIEVMFDERQQKSEEGQCEDVGPHMVMLYPEDRSIVHDASNLIIHYVKRQSNIHKEEKNKIKNILRRCVTEWFGIDDEEMSDGEENNDPSIDAAGPPKKRRIGDGPEDEPPKLASTAHYRLVYGGNSLFLFFRIHQMICDRLGKLKLKHAEQMKIYEEELKVAAMQAELYRIHGKGCGSHEQNASDTSNGLAIIKTPRRNPSSNYADLLSEIKNLLDGNIDSNTFEDNVRLLFPIDGYLVTTIDKLIAMVGRQLHFLATGADGLETMKLYQKYRYEQPISVFSQSQKKTRIEEEYARSAETFFNCQNCFKIFVIYEKKPVVTIELVDTETEEEAAEGETVQASEDAAPEASSDDESDQNEVVNYKYETDEDHRRNSGRAGPLKPNGLSTRNRTAGALNSGALVSSRNNSATTRRSRLFLRRNVRMRNADVAEEFVVVGGVSPSPCTYTWEGIVRKRRCRGLSSMERMHYIRKCRAGEMFAEEHGATWLAKGMQKSKSHHPIFTLIITR</sequence>
<feature type="region of interest" description="Disordered" evidence="6">
    <location>
        <begin position="738"/>
        <end position="771"/>
    </location>
</feature>
<dbReference type="InterPro" id="IPR003822">
    <property type="entry name" value="PAH"/>
</dbReference>
<keyword evidence="9" id="KW-1185">Reference proteome</keyword>
<dbReference type="OrthoDB" id="10265969at2759"/>
<dbReference type="InterPro" id="IPR013194">
    <property type="entry name" value="HDAC_interact_dom"/>
</dbReference>
<dbReference type="GO" id="GO:0070822">
    <property type="term" value="C:Sin3-type complex"/>
    <property type="evidence" value="ECO:0007669"/>
    <property type="project" value="TreeGrafter"/>
</dbReference>
<keyword evidence="4 5" id="KW-0539">Nucleus</keyword>
<feature type="region of interest" description="Disordered" evidence="6">
    <location>
        <begin position="308"/>
        <end position="337"/>
    </location>
</feature>
<dbReference type="Proteomes" id="UP000054047">
    <property type="component" value="Unassembled WGS sequence"/>
</dbReference>
<evidence type="ECO:0000256" key="3">
    <source>
        <dbReference type="ARBA" id="ARBA00022737"/>
    </source>
</evidence>
<evidence type="ECO:0000313" key="9">
    <source>
        <dbReference type="Proteomes" id="UP000054047"/>
    </source>
</evidence>
<dbReference type="SUPFAM" id="SSF47762">
    <property type="entry name" value="PAH2 domain"/>
    <property type="match status" value="3"/>
</dbReference>
<evidence type="ECO:0000256" key="2">
    <source>
        <dbReference type="ARBA" id="ARBA00022491"/>
    </source>
</evidence>
<feature type="region of interest" description="Disordered" evidence="6">
    <location>
        <begin position="132"/>
        <end position="186"/>
    </location>
</feature>
<keyword evidence="3" id="KW-0677">Repeat</keyword>
<dbReference type="PANTHER" id="PTHR12346:SF0">
    <property type="entry name" value="SIN3A, ISOFORM G"/>
    <property type="match status" value="1"/>
</dbReference>
<feature type="compositionally biased region" description="Polar residues" evidence="6">
    <location>
        <begin position="160"/>
        <end position="179"/>
    </location>
</feature>
<evidence type="ECO:0000259" key="7">
    <source>
        <dbReference type="SMART" id="SM00761"/>
    </source>
</evidence>
<dbReference type="InterPro" id="IPR039774">
    <property type="entry name" value="Sin3-like"/>
</dbReference>
<dbReference type="Pfam" id="PF16879">
    <property type="entry name" value="Sin3a_C"/>
    <property type="match status" value="1"/>
</dbReference>
<dbReference type="Pfam" id="PF02671">
    <property type="entry name" value="PAH"/>
    <property type="match status" value="3"/>
</dbReference>
<dbReference type="SMART" id="SM00761">
    <property type="entry name" value="HDAC_interact"/>
    <property type="match status" value="1"/>
</dbReference>
<dbReference type="GO" id="GO:0000122">
    <property type="term" value="P:negative regulation of transcription by RNA polymerase II"/>
    <property type="evidence" value="ECO:0007669"/>
    <property type="project" value="TreeGrafter"/>
</dbReference>
<feature type="domain" description="Histone deacetylase interacting" evidence="7">
    <location>
        <begin position="457"/>
        <end position="558"/>
    </location>
</feature>
<proteinExistence type="predicted"/>
<dbReference type="FunFam" id="1.20.1160.11:FF:000001">
    <property type="entry name" value="Paired amphipathic helix protein Sin3"/>
    <property type="match status" value="1"/>
</dbReference>
<feature type="region of interest" description="Disordered" evidence="6">
    <location>
        <begin position="988"/>
        <end position="1065"/>
    </location>
</feature>
<comment type="subcellular location">
    <subcellularLocation>
        <location evidence="1 5">Nucleus</location>
    </subcellularLocation>
</comment>
<evidence type="ECO:0000256" key="4">
    <source>
        <dbReference type="ARBA" id="ARBA00023242"/>
    </source>
</evidence>
<organism evidence="8 9">
    <name type="scientific">Ancylostoma duodenale</name>
    <dbReference type="NCBI Taxonomy" id="51022"/>
    <lineage>
        <taxon>Eukaryota</taxon>
        <taxon>Metazoa</taxon>
        <taxon>Ecdysozoa</taxon>
        <taxon>Nematoda</taxon>
        <taxon>Chromadorea</taxon>
        <taxon>Rhabditida</taxon>
        <taxon>Rhabditina</taxon>
        <taxon>Rhabditomorpha</taxon>
        <taxon>Strongyloidea</taxon>
        <taxon>Ancylostomatidae</taxon>
        <taxon>Ancylostomatinae</taxon>
        <taxon>Ancylostoma</taxon>
    </lineage>
</organism>
<dbReference type="Pfam" id="PF08295">
    <property type="entry name" value="Sin3_corepress"/>
    <property type="match status" value="1"/>
</dbReference>
<name>A0A0C2D1B9_9BILA</name>
<dbReference type="FunFam" id="1.20.1160.11:FF:000003">
    <property type="entry name" value="Paired amphipathic helix SIN3-like protein"/>
    <property type="match status" value="1"/>
</dbReference>
<evidence type="ECO:0000256" key="1">
    <source>
        <dbReference type="ARBA" id="ARBA00004123"/>
    </source>
</evidence>
<accession>A0A0C2D1B9</accession>
<feature type="compositionally biased region" description="Basic and acidic residues" evidence="6">
    <location>
        <begin position="143"/>
        <end position="159"/>
    </location>
</feature>
<evidence type="ECO:0000256" key="6">
    <source>
        <dbReference type="SAM" id="MobiDB-lite"/>
    </source>
</evidence>
<dbReference type="Gene3D" id="1.20.1160.11">
    <property type="entry name" value="Paired amphipathic helix"/>
    <property type="match status" value="3"/>
</dbReference>
<reference evidence="8 9" key="1">
    <citation type="submission" date="2013-12" db="EMBL/GenBank/DDBJ databases">
        <title>Draft genome of the parsitic nematode Ancylostoma duodenale.</title>
        <authorList>
            <person name="Mitreva M."/>
        </authorList>
    </citation>
    <scope>NUCLEOTIDE SEQUENCE [LARGE SCALE GENOMIC DNA]</scope>
    <source>
        <strain evidence="8 9">Zhejiang</strain>
    </source>
</reference>
<feature type="compositionally biased region" description="Low complexity" evidence="6">
    <location>
        <begin position="996"/>
        <end position="1009"/>
    </location>
</feature>
<protein>
    <submittedName>
        <fullName evidence="8">Histone deacetylase interacting</fullName>
    </submittedName>
</protein>
<dbReference type="InterPro" id="IPR031693">
    <property type="entry name" value="Sin3_C"/>
</dbReference>
<keyword evidence="2" id="KW-0678">Repressor</keyword>